<gene>
    <name evidence="13" type="ORF">KGF56_004542</name>
</gene>
<feature type="domain" description="Nuclear pore protein Nup188 C-terminal" evidence="11">
    <location>
        <begin position="1328"/>
        <end position="1574"/>
    </location>
</feature>
<keyword evidence="2" id="KW-0813">Transport</keyword>
<dbReference type="GO" id="GO:0051028">
    <property type="term" value="P:mRNA transport"/>
    <property type="evidence" value="ECO:0007669"/>
    <property type="project" value="UniProtKB-KW"/>
</dbReference>
<dbReference type="Pfam" id="PF10487">
    <property type="entry name" value="Nup188_N"/>
    <property type="match status" value="1"/>
</dbReference>
<proteinExistence type="inferred from homology"/>
<comment type="subcellular location">
    <subcellularLocation>
        <location evidence="1">Nucleus</location>
        <location evidence="1">Nuclear pore complex</location>
    </subcellularLocation>
</comment>
<evidence type="ECO:0000256" key="4">
    <source>
        <dbReference type="ARBA" id="ARBA00022927"/>
    </source>
</evidence>
<dbReference type="GO" id="GO:0006606">
    <property type="term" value="P:protein import into nucleus"/>
    <property type="evidence" value="ECO:0007669"/>
    <property type="project" value="TreeGrafter"/>
</dbReference>
<keyword evidence="7" id="KW-0539">Nucleus</keyword>
<evidence type="ECO:0000259" key="10">
    <source>
        <dbReference type="Pfam" id="PF10487"/>
    </source>
</evidence>
<keyword evidence="4" id="KW-0653">Protein transport</keyword>
<dbReference type="Gene3D" id="1.25.10.70">
    <property type="match status" value="1"/>
</dbReference>
<accession>A0AAI9WVZ0</accession>
<comment type="similarity">
    <text evidence="8">Belongs to the Nup188 family.</text>
</comment>
<evidence type="ECO:0000256" key="7">
    <source>
        <dbReference type="ARBA" id="ARBA00023242"/>
    </source>
</evidence>
<keyword evidence="3" id="KW-0509">mRNA transport</keyword>
<keyword evidence="5" id="KW-0811">Translocation</keyword>
<evidence type="ECO:0000259" key="11">
    <source>
        <dbReference type="Pfam" id="PF18378"/>
    </source>
</evidence>
<evidence type="ECO:0000256" key="5">
    <source>
        <dbReference type="ARBA" id="ARBA00023010"/>
    </source>
</evidence>
<dbReference type="GeneID" id="73382157"/>
<dbReference type="EMBL" id="JAHUZD010000142">
    <property type="protein sequence ID" value="KAI3402661.2"/>
    <property type="molecule type" value="Genomic_DNA"/>
</dbReference>
<keyword evidence="14" id="KW-1185">Reference proteome</keyword>
<dbReference type="GO" id="GO:0044611">
    <property type="term" value="C:nuclear pore inner ring"/>
    <property type="evidence" value="ECO:0007669"/>
    <property type="project" value="TreeGrafter"/>
</dbReference>
<keyword evidence="6" id="KW-0906">Nuclear pore complex</keyword>
<evidence type="ECO:0000256" key="8">
    <source>
        <dbReference type="ARBA" id="ARBA00038387"/>
    </source>
</evidence>
<dbReference type="GO" id="GO:0006405">
    <property type="term" value="P:RNA export from nucleus"/>
    <property type="evidence" value="ECO:0007669"/>
    <property type="project" value="TreeGrafter"/>
</dbReference>
<dbReference type="Proteomes" id="UP001202479">
    <property type="component" value="Unassembled WGS sequence"/>
</dbReference>
<evidence type="ECO:0000259" key="12">
    <source>
        <dbReference type="Pfam" id="PF21093"/>
    </source>
</evidence>
<dbReference type="InterPro" id="IPR018864">
    <property type="entry name" value="Nucleoporin_Nup188_N"/>
</dbReference>
<evidence type="ECO:0000313" key="14">
    <source>
        <dbReference type="Proteomes" id="UP001202479"/>
    </source>
</evidence>
<dbReference type="InterPro" id="IPR044840">
    <property type="entry name" value="Nup188"/>
</dbReference>
<evidence type="ECO:0000313" key="13">
    <source>
        <dbReference type="EMBL" id="KAI3402661.2"/>
    </source>
</evidence>
<dbReference type="RefSeq" id="XP_049178408.1">
    <property type="nucleotide sequence ID" value="XM_049325992.1"/>
</dbReference>
<dbReference type="InterPro" id="IPR048883">
    <property type="entry name" value="Nup188_N-subdom_III"/>
</dbReference>
<protein>
    <recommendedName>
        <fullName evidence="9">Nucleoporin NUP188</fullName>
    </recommendedName>
</protein>
<organism evidence="13 14">
    <name type="scientific">Candida oxycetoniae</name>
    <dbReference type="NCBI Taxonomy" id="497107"/>
    <lineage>
        <taxon>Eukaryota</taxon>
        <taxon>Fungi</taxon>
        <taxon>Dikarya</taxon>
        <taxon>Ascomycota</taxon>
        <taxon>Saccharomycotina</taxon>
        <taxon>Pichiomycetes</taxon>
        <taxon>Debaryomycetaceae</taxon>
        <taxon>Candida/Lodderomyces clade</taxon>
        <taxon>Candida</taxon>
    </lineage>
</organism>
<dbReference type="Pfam" id="PF18378">
    <property type="entry name" value="Nup188_C"/>
    <property type="match status" value="1"/>
</dbReference>
<dbReference type="GO" id="GO:0017056">
    <property type="term" value="F:structural constituent of nuclear pore"/>
    <property type="evidence" value="ECO:0007669"/>
    <property type="project" value="InterPro"/>
</dbReference>
<dbReference type="InterPro" id="IPR041634">
    <property type="entry name" value="Nup188_C"/>
</dbReference>
<dbReference type="PANTHER" id="PTHR31431">
    <property type="entry name" value="NUCLEOPORIN NUP188 HOMOLOG"/>
    <property type="match status" value="1"/>
</dbReference>
<evidence type="ECO:0000256" key="3">
    <source>
        <dbReference type="ARBA" id="ARBA00022816"/>
    </source>
</evidence>
<feature type="domain" description="Nucleoporin Nup188 N-terminal subdomain III" evidence="12">
    <location>
        <begin position="562"/>
        <end position="986"/>
    </location>
</feature>
<sequence length="1657" mass="187839">MSSLVVDPELSKQKLPLKPIQPTQFWTFENALALIKDCQDPYILEALNEFLLLAKDLLLDPTPFAARPQSKTKLNADSREITLRGILYTDITKQNIEDAELLAKYLELDVKEVVRVISQTSKKIPAKPLHPLKFKSKISDDKEHQSHNDRIRLYIWNILRERRIILRIASESLSNKTNQYASSVIRNLGKEIFLSKSYFNSLIKSVRDISVKKLMGGTYKSNLSNSIDETIHNETVLFCIESCKLLFEIALQNPLVTKEAVKDWFDIMRETDFAVALGSKLKYHESFEVLQALYTVISIEFLDLENTFDSLNAQENKSSSYMGDLDTFCLINSIITSDYNYNPVLLFSWSIILLRKLCFLQEFPDSSVSKAFNPRLTVSVIDNEVNQINKKCLNLNVFGFLQKINETLHYDNRYSASLATIITSSISLLELTPDVTTCIVEVIRNCPNNVVEQFFSNEAVADAIIIAKTKFPLLLTPYIKLTSINGNVALHEFNYLKSYIQVFKKDEFDKLYQIDDQNLDLVKIKSEVTLNPPFESNRKLTMALAPGTKAKLLPAAKSDEVLVTFLYQYNGWAFLGRILQNILKLNSIDSLQEEILVDILNLTSNVAIDNEDNEIKLVLEAMSAYTDNSDIIEVILRFLEMSLHQRNVKVLPPIIKLLTNLVPFVSNQIWSYLSKSSLFSRDGKEQMALKIFGAVEMINGDYEFSLSLVKFASVLVADCISLDETFSEQSKSNTMTKLVHTLMFLFENFTHCRFNCFHQQLELGVLLLDLFSTILTTTYGIENGLSMGKGFHRILHPASVVILDSFLATDINSARTSLPLLNTVVNVSENLDLYELTDTSGFWYDSWIRCSFSFTQLVLSLRSLLNFKPSALERELLQKAVNLVKIFAEVESYRKIVLDLLSCLISGKWDDNSNNGNNSNNNNNDRGMPSFLSHLGTYNAQVLKCSVAAGLDNSFDDYKIKISIHDFVCAVMRSNQQGLIILFNSGGGEWIRGATEMQSGNNNKNENNTGRDTIVSSSGVSIVELLKKNVREMKYYPNSVSVHLVDALALACNSWSTVKEYKYDEEFIKLLIGRVKLQITDIPTSPEMFISRCYELKLVAKIADILALYLFTTKNEKCQKQILEFVNSDNFIDIAKKKFEITHYQSSLHLNLEEAFKNAYPNFKLSQFTTALGKRNRVGVNVIYNLALMDTLFKSSGENWVQIREQIIASSINIQFITSQLESAKSFGILLTSFCRRYEGVLNVKLLGFINFLFQTNIIENIPSEQFQSVYSARIELGFYLIYSFYKRENKLQGQGKPLLDIIKSASTLLSARSSNNYANSNASGGSNETRGTYRQLLRTIFCALKFIEDDSSIITEFLSLFKDLFESIVTKRIKMISIEVQHDVSISRSGKNNEKVDSEKLSERLDDLSLILSVLKVFTNLKSNGSIFQRELTKLTDESRIVKTLLNMYANSIFLEPNDESSIARLSLEYLRQLMSIRSIAENIIESGLFIVLLQSPVSRDFRAGGLSIMHEPKAYQLWVDGVLPLLITCIRALGPCIFPEIRVVLSFFSKQILYVMENWSGGAISTAGVAETNQILVIYDLLSSVSVEDASTDGSFPVLDSEDKREELSERLSNLLKHPKYLRSRIVRSNEHQVVDDQVVKNIVSAIRDMVGIIS</sequence>
<evidence type="ECO:0000256" key="1">
    <source>
        <dbReference type="ARBA" id="ARBA00004567"/>
    </source>
</evidence>
<feature type="domain" description="Nucleoporin Nup188 N-terminal" evidence="10">
    <location>
        <begin position="46"/>
        <end position="512"/>
    </location>
</feature>
<reference evidence="13" key="1">
    <citation type="journal article" date="2022" name="DNA Res.">
        <title>Genome analysis of five recently described species of the CUG-Ser clade uncovers Candida theae as a new hybrid lineage with pathogenic potential in the Candida parapsilosis species complex.</title>
        <authorList>
            <person name="Mixao V."/>
            <person name="Del Olmo V."/>
            <person name="Hegedusova E."/>
            <person name="Saus E."/>
            <person name="Pryszcz L."/>
            <person name="Cillingova A."/>
            <person name="Nosek J."/>
            <person name="Gabaldon T."/>
        </authorList>
    </citation>
    <scope>NUCLEOTIDE SEQUENCE</scope>
    <source>
        <strain evidence="13">CBS 10844</strain>
    </source>
</reference>
<evidence type="ECO:0000256" key="2">
    <source>
        <dbReference type="ARBA" id="ARBA00022448"/>
    </source>
</evidence>
<name>A0AAI9WVZ0_9ASCO</name>
<dbReference type="PANTHER" id="PTHR31431:SF1">
    <property type="entry name" value="NUCLEOPORIN NUP188"/>
    <property type="match status" value="1"/>
</dbReference>
<evidence type="ECO:0000256" key="9">
    <source>
        <dbReference type="ARBA" id="ARBA00040174"/>
    </source>
</evidence>
<comment type="caution">
    <text evidence="13">The sequence shown here is derived from an EMBL/GenBank/DDBJ whole genome shotgun (WGS) entry which is preliminary data.</text>
</comment>
<dbReference type="Pfam" id="PF21093">
    <property type="entry name" value="Nup188_N-subdom_III"/>
    <property type="match status" value="1"/>
</dbReference>
<evidence type="ECO:0000256" key="6">
    <source>
        <dbReference type="ARBA" id="ARBA00023132"/>
    </source>
</evidence>